<keyword evidence="4" id="KW-0521">NADP</keyword>
<evidence type="ECO:0000256" key="4">
    <source>
        <dbReference type="ARBA" id="ARBA00022857"/>
    </source>
</evidence>
<evidence type="ECO:0000256" key="3">
    <source>
        <dbReference type="ARBA" id="ARBA00022827"/>
    </source>
</evidence>
<reference evidence="7" key="1">
    <citation type="submission" date="2020-02" db="EMBL/GenBank/DDBJ databases">
        <authorList>
            <person name="Meier V. D."/>
        </authorList>
    </citation>
    <scope>NUCLEOTIDE SEQUENCE</scope>
    <source>
        <strain evidence="7">AVDCRST_MAG85</strain>
    </source>
</reference>
<evidence type="ECO:0000256" key="2">
    <source>
        <dbReference type="ARBA" id="ARBA00022729"/>
    </source>
</evidence>
<keyword evidence="3" id="KW-0274">FAD</keyword>
<keyword evidence="5" id="KW-0520">NAD</keyword>
<sequence>MTHVDVVVIGSGLGGLSSGAYLAANGQRVLVCEQYDVAGGCSQVFRRKREWQFDVGLHYVGGVHRGEIGSVLRGVGLEGRMEWIEMDPDGFDTLLFPQHEVRVPKGWDAYAGRLREAFPSEGEGLDRCLRILRGVAEQLRNVPMPKSKLDLLRFPFRAGTVVAWGMHSLDDLFDHCRLSAEARAVIVAQSGDYATPPSRTPVALHAGLLDHYLDEGAFYLRGGGQTLAAHLLDVIHTHGGRVRTHARVEHIAVADGRVRGVRLQTGEEIRADAVVSTADIKQTYTRLLDRTAVSSRFRERVRSFRMATPLFCVYLGIDRDLRDAMPNTNYWCHPDYDPEGAYAKATSGEIGERPPVYITSATVKDPDGHGHAPAGCSTLELMTWTTPSTDAWGVPGLEPATDRYSKDDAYRQTKTALSERLIDVAEDVLGDLRPHIRWQEAATPLTHERYTLSTDGASYGIELATDQTGPRRPAARTPVGGLYLAGASARSGHGIVGALSGGREAASQVLDRDLAAEVRKGAVFADVDRLTAGGPDFDALAACRRLQDKARRRPRAAVPA</sequence>
<organism evidence="7">
    <name type="scientific">uncultured Solirubrobacteraceae bacterium</name>
    <dbReference type="NCBI Taxonomy" id="1162706"/>
    <lineage>
        <taxon>Bacteria</taxon>
        <taxon>Bacillati</taxon>
        <taxon>Actinomycetota</taxon>
        <taxon>Thermoleophilia</taxon>
        <taxon>Solirubrobacterales</taxon>
        <taxon>Solirubrobacteraceae</taxon>
        <taxon>environmental samples</taxon>
    </lineage>
</organism>
<evidence type="ECO:0000313" key="7">
    <source>
        <dbReference type="EMBL" id="CAA9516298.1"/>
    </source>
</evidence>
<evidence type="ECO:0000256" key="5">
    <source>
        <dbReference type="ARBA" id="ARBA00023027"/>
    </source>
</evidence>
<accession>A0A6J4T8R2</accession>
<keyword evidence="1" id="KW-0285">Flavoprotein</keyword>
<protein>
    <recommendedName>
        <fullName evidence="6">Amine oxidase domain-containing protein</fullName>
    </recommendedName>
</protein>
<dbReference type="GO" id="GO:0016491">
    <property type="term" value="F:oxidoreductase activity"/>
    <property type="evidence" value="ECO:0007669"/>
    <property type="project" value="InterPro"/>
</dbReference>
<feature type="domain" description="Amine oxidase" evidence="6">
    <location>
        <begin position="13"/>
        <end position="510"/>
    </location>
</feature>
<dbReference type="InterPro" id="IPR002937">
    <property type="entry name" value="Amino_oxidase"/>
</dbReference>
<dbReference type="AlphaFoldDB" id="A0A6J4T8R2"/>
<proteinExistence type="predicted"/>
<dbReference type="InterPro" id="IPR052206">
    <property type="entry name" value="Retinol_saturase"/>
</dbReference>
<evidence type="ECO:0000256" key="1">
    <source>
        <dbReference type="ARBA" id="ARBA00022630"/>
    </source>
</evidence>
<keyword evidence="2" id="KW-0732">Signal</keyword>
<dbReference type="EMBL" id="CADCVT010000286">
    <property type="protein sequence ID" value="CAA9516298.1"/>
    <property type="molecule type" value="Genomic_DNA"/>
</dbReference>
<dbReference type="InterPro" id="IPR036188">
    <property type="entry name" value="FAD/NAD-bd_sf"/>
</dbReference>
<dbReference type="SUPFAM" id="SSF51905">
    <property type="entry name" value="FAD/NAD(P)-binding domain"/>
    <property type="match status" value="1"/>
</dbReference>
<dbReference type="Gene3D" id="3.50.50.60">
    <property type="entry name" value="FAD/NAD(P)-binding domain"/>
    <property type="match status" value="2"/>
</dbReference>
<dbReference type="PANTHER" id="PTHR46091">
    <property type="entry name" value="BLR7054 PROTEIN"/>
    <property type="match status" value="1"/>
</dbReference>
<dbReference type="Pfam" id="PF01593">
    <property type="entry name" value="Amino_oxidase"/>
    <property type="match status" value="1"/>
</dbReference>
<evidence type="ECO:0000259" key="6">
    <source>
        <dbReference type="Pfam" id="PF01593"/>
    </source>
</evidence>
<name>A0A6J4T8R2_9ACTN</name>
<dbReference type="PANTHER" id="PTHR46091:SF3">
    <property type="entry name" value="AMINE OXIDASE DOMAIN-CONTAINING PROTEIN"/>
    <property type="match status" value="1"/>
</dbReference>
<gene>
    <name evidence="7" type="ORF">AVDCRST_MAG85-2631</name>
</gene>